<accession>A0A4R6WJK4</accession>
<dbReference type="Proteomes" id="UP000295292">
    <property type="component" value="Unassembled WGS sequence"/>
</dbReference>
<proteinExistence type="predicted"/>
<organism evidence="1 2">
    <name type="scientific">Sphingobacterium yanglingense</name>
    <dbReference type="NCBI Taxonomy" id="1437280"/>
    <lineage>
        <taxon>Bacteria</taxon>
        <taxon>Pseudomonadati</taxon>
        <taxon>Bacteroidota</taxon>
        <taxon>Sphingobacteriia</taxon>
        <taxon>Sphingobacteriales</taxon>
        <taxon>Sphingobacteriaceae</taxon>
        <taxon>Sphingobacterium</taxon>
    </lineage>
</organism>
<dbReference type="AlphaFoldDB" id="A0A4R6WJK4"/>
<gene>
    <name evidence="1" type="ORF">CLV99_2132</name>
</gene>
<dbReference type="Gene3D" id="3.90.1720.10">
    <property type="entry name" value="endopeptidase domain like (from Nostoc punctiforme)"/>
    <property type="match status" value="1"/>
</dbReference>
<evidence type="ECO:0000313" key="2">
    <source>
        <dbReference type="Proteomes" id="UP000295292"/>
    </source>
</evidence>
<protein>
    <submittedName>
        <fullName evidence="1">Uncharacterized protein</fullName>
    </submittedName>
</protein>
<evidence type="ECO:0000313" key="1">
    <source>
        <dbReference type="EMBL" id="TDQ78154.1"/>
    </source>
</evidence>
<name>A0A4R6WJK4_9SPHI</name>
<comment type="caution">
    <text evidence="1">The sequence shown here is derived from an EMBL/GenBank/DDBJ whole genome shotgun (WGS) entry which is preliminary data.</text>
</comment>
<keyword evidence="2" id="KW-1185">Reference proteome</keyword>
<dbReference type="EMBL" id="SNYV01000013">
    <property type="protein sequence ID" value="TDQ78154.1"/>
    <property type="molecule type" value="Genomic_DNA"/>
</dbReference>
<reference evidence="1 2" key="1">
    <citation type="submission" date="2019-03" db="EMBL/GenBank/DDBJ databases">
        <title>Genomic Encyclopedia of Archaeal and Bacterial Type Strains, Phase II (KMG-II): from individual species to whole genera.</title>
        <authorList>
            <person name="Goeker M."/>
        </authorList>
    </citation>
    <scope>NUCLEOTIDE SEQUENCE [LARGE SCALE GENOMIC DNA]</scope>
    <source>
        <strain evidence="1 2">DSM 28353</strain>
    </source>
</reference>
<sequence>MATVYSLFLGLLFTVICSYNGDGSGVLISSFKSLFIPISSHPSSRLERSETERSKDFAGINNNSFLFSLKPRGAHLYSLMNKEANKSRLGQYDAKYFLTGLNISEPLHFAPLHRYVFNDHQKIFLTLYRLRSLDDEKSRTQTVSQPRPIYSGIASRTAFLYNSSSPSQLLHLSPAKFLTIAVGCTSFVSKVLSDEFFASFFAEKKEEPRHGSSGIRANHSGKEDKRNLIIQIASKELGTHEATSNNDGPRIEQYLRYTNLGKGYEWCAAFVSWVYGQAGLLQPRNPWSPALFPKARQIDKVKAMPADVFGIYGVKAKRINHVGLVKKMSKDYLVTIEGNSNDRVECRRRHLRTIYAIANWVNE</sequence>